<evidence type="ECO:0000313" key="1">
    <source>
        <dbReference type="EMBL" id="AJE80520.1"/>
    </source>
</evidence>
<keyword evidence="2" id="KW-1185">Reference proteome</keyword>
<proteinExistence type="predicted"/>
<sequence>MITHIVVTAPLTAQEANSLSYRDARADARVLPTARAVAALPERARDRVLLGLQALAIGATVYVRDGEIQRMESVPPS</sequence>
<dbReference type="EMBL" id="CP010519">
    <property type="protein sequence ID" value="AJE80520.1"/>
    <property type="molecule type" value="Genomic_DNA"/>
</dbReference>
<dbReference type="Proteomes" id="UP000031523">
    <property type="component" value="Chromosome"/>
</dbReference>
<protein>
    <submittedName>
        <fullName evidence="1">Uncharacterized protein</fullName>
    </submittedName>
</protein>
<organism evidence="1 2">
    <name type="scientific">Streptomyces albus (strain ATCC 21838 / DSM 41398 / FERM P-419 / JCM 4703 / NBRC 107858)</name>
    <dbReference type="NCBI Taxonomy" id="1081613"/>
    <lineage>
        <taxon>Bacteria</taxon>
        <taxon>Bacillati</taxon>
        <taxon>Actinomycetota</taxon>
        <taxon>Actinomycetes</taxon>
        <taxon>Kitasatosporales</taxon>
        <taxon>Streptomycetaceae</taxon>
        <taxon>Streptomyces</taxon>
    </lineage>
</organism>
<reference evidence="1 2" key="1">
    <citation type="submission" date="2015-01" db="EMBL/GenBank/DDBJ databases">
        <title>Enhanced salinomycin production by adjusting the supply of polyketide extender units in Streptomyce albus DSM 41398.</title>
        <authorList>
            <person name="Lu C."/>
        </authorList>
    </citation>
    <scope>NUCLEOTIDE SEQUENCE [LARGE SCALE GENOMIC DNA]</scope>
    <source>
        <strain evidence="2">ATCC 21838 / DSM 41398 / FERM P-419 / JCM 4703 / NBRC 107858</strain>
    </source>
</reference>
<gene>
    <name evidence="1" type="ORF">SLNWT_0144</name>
</gene>
<name>A0A0B5EME4_STRA4</name>
<accession>A0A0B5EME4</accession>
<dbReference type="KEGG" id="sals:SLNWT_0144"/>
<evidence type="ECO:0000313" key="2">
    <source>
        <dbReference type="Proteomes" id="UP000031523"/>
    </source>
</evidence>
<dbReference type="AlphaFoldDB" id="A0A0B5EME4"/>